<evidence type="ECO:0000313" key="7">
    <source>
        <dbReference type="Proteomes" id="UP000007392"/>
    </source>
</evidence>
<dbReference type="Gene3D" id="2.60.120.260">
    <property type="entry name" value="Galactose-binding domain-like"/>
    <property type="match status" value="3"/>
</dbReference>
<dbReference type="InterPro" id="IPR013737">
    <property type="entry name" value="Bac_rhamnosid_N"/>
</dbReference>
<dbReference type="SUPFAM" id="SSF49785">
    <property type="entry name" value="Galactose-binding domain-like"/>
    <property type="match status" value="1"/>
</dbReference>
<dbReference type="AlphaFoldDB" id="I0BKR7"/>
<dbReference type="Gene3D" id="2.60.420.10">
    <property type="entry name" value="Maltose phosphorylase, domain 3"/>
    <property type="match status" value="1"/>
</dbReference>
<dbReference type="EMBL" id="CP003422">
    <property type="protein sequence ID" value="AFH62964.1"/>
    <property type="molecule type" value="Genomic_DNA"/>
</dbReference>
<evidence type="ECO:0000259" key="2">
    <source>
        <dbReference type="Pfam" id="PF08531"/>
    </source>
</evidence>
<evidence type="ECO:0000259" key="5">
    <source>
        <dbReference type="Pfam" id="PF21557"/>
    </source>
</evidence>
<dbReference type="Pfam" id="PF05592">
    <property type="entry name" value="Bac_rhamnosid"/>
    <property type="match status" value="1"/>
</dbReference>
<name>I0BKR7_9BACL</name>
<evidence type="ECO:0000259" key="1">
    <source>
        <dbReference type="Pfam" id="PF05592"/>
    </source>
</evidence>
<evidence type="ECO:0000313" key="6">
    <source>
        <dbReference type="EMBL" id="AFH62964.1"/>
    </source>
</evidence>
<dbReference type="InterPro" id="IPR008928">
    <property type="entry name" value="6-hairpin_glycosidase_sf"/>
</dbReference>
<dbReference type="InterPro" id="IPR012341">
    <property type="entry name" value="6hp_glycosidase-like_sf"/>
</dbReference>
<dbReference type="HOGENOM" id="CLU_009782_0_0_9"/>
<feature type="domain" description="Alpha-L-rhamnosidase six-hairpin glycosidase" evidence="3">
    <location>
        <begin position="584"/>
        <end position="924"/>
    </location>
</feature>
<dbReference type="GO" id="GO:0005975">
    <property type="term" value="P:carbohydrate metabolic process"/>
    <property type="evidence" value="ECO:0007669"/>
    <property type="project" value="InterPro"/>
</dbReference>
<dbReference type="InterPro" id="IPR048653">
    <property type="entry name" value="RhaB_D2"/>
</dbReference>
<dbReference type="KEGG" id="pmw:B2K_20000"/>
<dbReference type="Pfam" id="PF08531">
    <property type="entry name" value="Bac_rhamnosid_N"/>
    <property type="match status" value="1"/>
</dbReference>
<organism evidence="6 7">
    <name type="scientific">Paenibacillus mucilaginosus K02</name>
    <dbReference type="NCBI Taxonomy" id="997761"/>
    <lineage>
        <taxon>Bacteria</taxon>
        <taxon>Bacillati</taxon>
        <taxon>Bacillota</taxon>
        <taxon>Bacilli</taxon>
        <taxon>Bacillales</taxon>
        <taxon>Paenibacillaceae</taxon>
        <taxon>Paenibacillus</taxon>
    </lineage>
</organism>
<dbReference type="InterPro" id="IPR008979">
    <property type="entry name" value="Galactose-bd-like_sf"/>
</dbReference>
<dbReference type="InterPro" id="IPR008902">
    <property type="entry name" value="Rhamnosid_concanavalin"/>
</dbReference>
<evidence type="ECO:0000259" key="4">
    <source>
        <dbReference type="Pfam" id="PF17390"/>
    </source>
</evidence>
<feature type="domain" description="Alpha-L-rhamnosidase" evidence="5">
    <location>
        <begin position="240"/>
        <end position="410"/>
    </location>
</feature>
<dbReference type="RefSeq" id="WP_014651362.1">
    <property type="nucleotide sequence ID" value="NC_017672.3"/>
</dbReference>
<dbReference type="Proteomes" id="UP000007392">
    <property type="component" value="Chromosome"/>
</dbReference>
<protein>
    <submittedName>
        <fullName evidence="6">Alpha-L-rhamnosidase</fullName>
    </submittedName>
</protein>
<sequence>MNQESNGEPPMKTGADSRWEASWIWGGTEASPRNVWRCFRRTFTAPGEGWDEALLSITADSRYVCYVNGTRIGRGPVRCWTFEQRYDTYAVGHLLKAGEINTIAVLVMHYGVATFSYTLGRGGLLAQLDWREQEGPAELPSLGTDDAWTTALHRGYDVRSPRMSCQLGFAERVDARLWDEQWTHKEFDKQATEWPQAVIIGPPGTSPWSQIKPRDIPLLTEEAMWPVRVESLKRVQTPQWTTHIDVRNAMVPDSIAHANHAAYVGYLVTVIHAAEAGRAVLGSPNAGSNFGRVAVNGRIIGKDECTGVWPERYVSIELKQGQNLLWIDVSGIDHGRGLELGLDSRTAFQVISPWGERAGESAFLRVGPFAVNEFIDHQEDRSPLRHYKGFSLREKEKAMREALDAEAFEQYEVYKAFEHAASVEQLSAFTPWLKPVEEGLVSGNSVFGLCVWKPAAESFPVPHGLHNAVIANSEPALVPAFTNGDTELIVDFGKELSGYLQFELDAPEGTILDWYGFEYMRDDYRQDTFDLDNTLRYVCKKGRQTYTSPVRRGLRYLMITVRGACRPVKLYGIQLLQSSYPVAEIGRFYCSDPLLNDIWDMSKHTTRLCMEDTFVDCPAYEQTFWVGDSRNEALVNYYVFGAAEIVKRCLRLVPGSGAQTPLYMDQVPSGWNSVIPNWTFFWAVACTEYVRYTGDRAFANEIRPFVQSTLNHYLQHLDDEGLFRFRGWNLLDWAPIDQPNDGVVTHQNAILVKTLREASQLSRLAGDAAGGAELQDAADRLKDAINEHLWQEEKQAYIDCIHQDGRRSGTISMQTQTAAYWCGIAEGERRERLRHYLLQPPAEFVQIGSPFMSFFYYEALADLGAIELMLEDIRTHYGEMVRYEASTCWEMYAGSSVNRANPHMLTRSHCHAWSAAPGYVLGAYILGVRPADDGWTEVLVAPEAAGLQWARGSVPLPRGGRVDVSWEVLGTGADREMSLSVCAPRGVQLDIRLPAGMKGTVEQKEV</sequence>
<reference evidence="6 7" key="1">
    <citation type="submission" date="2013-06" db="EMBL/GenBank/DDBJ databases">
        <title>Complete genome sequence of Paenibacillus mucilaginosus K02.</title>
        <authorList>
            <person name="Xiao B."/>
            <person name="Sun L."/>
            <person name="Xiao L."/>
            <person name="Lian B."/>
        </authorList>
    </citation>
    <scope>NUCLEOTIDE SEQUENCE [LARGE SCALE GENOMIC DNA]</scope>
    <source>
        <strain evidence="6 7">K02</strain>
    </source>
</reference>
<dbReference type="SUPFAM" id="SSF48208">
    <property type="entry name" value="Six-hairpin glycosidases"/>
    <property type="match status" value="1"/>
</dbReference>
<dbReference type="PANTHER" id="PTHR34987:SF2">
    <property type="entry name" value="B, PUTATIVE (AFU_ORTHOLOGUE AFUA_7G05040)-RELATED"/>
    <property type="match status" value="1"/>
</dbReference>
<feature type="domain" description="Bacterial alpha-L-rhamnosidase N-terminal" evidence="2">
    <location>
        <begin position="52"/>
        <end position="203"/>
    </location>
</feature>
<gene>
    <name evidence="6" type="ORF">B2K_20000</name>
</gene>
<dbReference type="PANTHER" id="PTHR34987">
    <property type="entry name" value="C, PUTATIVE (AFU_ORTHOLOGUE AFUA_3G02880)-RELATED"/>
    <property type="match status" value="1"/>
</dbReference>
<dbReference type="Pfam" id="PF17389">
    <property type="entry name" value="Bac_rhamnosid6H"/>
    <property type="match status" value="1"/>
</dbReference>
<accession>I0BKR7</accession>
<dbReference type="Pfam" id="PF17390">
    <property type="entry name" value="Bac_rhamnosid_C"/>
    <property type="match status" value="1"/>
</dbReference>
<evidence type="ECO:0000259" key="3">
    <source>
        <dbReference type="Pfam" id="PF17389"/>
    </source>
</evidence>
<dbReference type="Pfam" id="PF21557">
    <property type="entry name" value="RhaB_D2"/>
    <property type="match status" value="1"/>
</dbReference>
<dbReference type="PATRIC" id="fig|997761.3.peg.3915"/>
<dbReference type="InterPro" id="IPR035396">
    <property type="entry name" value="Bac_rhamnosid6H"/>
</dbReference>
<dbReference type="InterPro" id="IPR035398">
    <property type="entry name" value="Bac_rhamnosid_C"/>
</dbReference>
<dbReference type="Gene3D" id="1.50.10.10">
    <property type="match status" value="1"/>
</dbReference>
<feature type="domain" description="Alpha-L-rhamnosidase C-terminal" evidence="4">
    <location>
        <begin position="927"/>
        <end position="1004"/>
    </location>
</feature>
<feature type="domain" description="Alpha-L-rhamnosidase concanavalin-like" evidence="1">
    <location>
        <begin position="484"/>
        <end position="562"/>
    </location>
</feature>
<proteinExistence type="predicted"/>